<dbReference type="InterPro" id="IPR007737">
    <property type="entry name" value="Mga_HTH"/>
</dbReference>
<reference evidence="5" key="2">
    <citation type="submission" date="2021-09" db="EMBL/GenBank/DDBJ databases">
        <authorList>
            <person name="Gilroy R."/>
        </authorList>
    </citation>
    <scope>NUCLEOTIDE SEQUENCE</scope>
    <source>
        <strain evidence="5">6019</strain>
    </source>
</reference>
<comment type="caution">
    <text evidence="5">The sequence shown here is derived from an EMBL/GenBank/DDBJ whole genome shotgun (WGS) entry which is preliminary data.</text>
</comment>
<feature type="domain" description="M protein trans-acting positive regulator (MGA) HTH" evidence="4">
    <location>
        <begin position="11"/>
        <end position="56"/>
    </location>
</feature>
<sequence>MRNLLSSSERRRLELIETLLVMDDWTTLEWLASKLNTNSRTIREDIKYFRTKFDDFTISTNHDGVRIEFVPDGGLKRFYGQILRGSLPFNVLEEIFFDENLSVDELADKLYVSVSSIYRAIRQINNILTDNYKATIKTNPCRLIGNEKNIRNIYYAYFKEAYSILEWPFQAINEDDFNQSFKSLLRIFPFDISHVVDFAYVESVKIGVAVNKIRYSANHLLTDLPAEETAWSTQLIELLNSHQVNPFLSPNGKPLYENSRESFYQLYSPFLTIQTVFSEEMLLVQRKENSQLDKAINTFVSDILRYSDELGITVNADVAALALIGTFSIESDDPNNLFILFDRDYHFIRDFENRFPAVTDRIRKIIITFRQNLRLDLEEKNVNHGLYTLLTIWEDLFTQINEIYYSLKVTIISDGHKSHGKFLADFINSQLKVNPQFTVYNKLSISVDELDKIGSDLIITNFELPQDVTTPNVMIEHFPTKKDIQHIEESVRFIFNDRTS</sequence>
<evidence type="ECO:0000256" key="2">
    <source>
        <dbReference type="ARBA" id="ARBA00023163"/>
    </source>
</evidence>
<reference evidence="5" key="1">
    <citation type="journal article" date="2021" name="PeerJ">
        <title>Extensive microbial diversity within the chicken gut microbiome revealed by metagenomics and culture.</title>
        <authorList>
            <person name="Gilroy R."/>
            <person name="Ravi A."/>
            <person name="Getino M."/>
            <person name="Pursley I."/>
            <person name="Horton D.L."/>
            <person name="Alikhan N.F."/>
            <person name="Baker D."/>
            <person name="Gharbi K."/>
            <person name="Hall N."/>
            <person name="Watson M."/>
            <person name="Adriaenssens E.M."/>
            <person name="Foster-Nyarko E."/>
            <person name="Jarju S."/>
            <person name="Secka A."/>
            <person name="Antonio M."/>
            <person name="Oren A."/>
            <person name="Chaudhuri R.R."/>
            <person name="La Ragione R."/>
            <person name="Hildebrand F."/>
            <person name="Pallen M.J."/>
        </authorList>
    </citation>
    <scope>NUCLEOTIDE SEQUENCE</scope>
    <source>
        <strain evidence="5">6019</strain>
    </source>
</reference>
<gene>
    <name evidence="5" type="ORF">K8V35_01005</name>
</gene>
<evidence type="ECO:0000259" key="3">
    <source>
        <dbReference type="Pfam" id="PF05043"/>
    </source>
</evidence>
<name>A0A921DVN8_9STAP</name>
<dbReference type="Proteomes" id="UP000763505">
    <property type="component" value="Unassembled WGS sequence"/>
</dbReference>
<evidence type="ECO:0000256" key="1">
    <source>
        <dbReference type="ARBA" id="ARBA00023015"/>
    </source>
</evidence>
<evidence type="ECO:0000313" key="5">
    <source>
        <dbReference type="EMBL" id="HJE18918.1"/>
    </source>
</evidence>
<dbReference type="InterPro" id="IPR036388">
    <property type="entry name" value="WH-like_DNA-bd_sf"/>
</dbReference>
<feature type="domain" description="Mga helix-turn-helix" evidence="3">
    <location>
        <begin position="78"/>
        <end position="158"/>
    </location>
</feature>
<keyword evidence="1" id="KW-0805">Transcription regulation</keyword>
<proteinExistence type="predicted"/>
<dbReference type="InterPro" id="IPR050661">
    <property type="entry name" value="BglG_antiterminators"/>
</dbReference>
<keyword evidence="2" id="KW-0804">Transcription</keyword>
<dbReference type="Pfam" id="PF05043">
    <property type="entry name" value="Mga"/>
    <property type="match status" value="1"/>
</dbReference>
<evidence type="ECO:0000259" key="4">
    <source>
        <dbReference type="Pfam" id="PF08280"/>
    </source>
</evidence>
<evidence type="ECO:0000313" key="6">
    <source>
        <dbReference type="Proteomes" id="UP000763505"/>
    </source>
</evidence>
<organism evidence="5 6">
    <name type="scientific">Aliicoccus persicus</name>
    <dbReference type="NCBI Taxonomy" id="930138"/>
    <lineage>
        <taxon>Bacteria</taxon>
        <taxon>Bacillati</taxon>
        <taxon>Bacillota</taxon>
        <taxon>Bacilli</taxon>
        <taxon>Bacillales</taxon>
        <taxon>Staphylococcaceae</taxon>
        <taxon>Aliicoccus</taxon>
    </lineage>
</organism>
<dbReference type="Pfam" id="PF08280">
    <property type="entry name" value="HTH_Mga"/>
    <property type="match status" value="1"/>
</dbReference>
<protein>
    <submittedName>
        <fullName evidence="5">Helix-turn-helix domain-containing protein</fullName>
    </submittedName>
</protein>
<dbReference type="Gene3D" id="1.10.10.10">
    <property type="entry name" value="Winged helix-like DNA-binding domain superfamily/Winged helix DNA-binding domain"/>
    <property type="match status" value="2"/>
</dbReference>
<dbReference type="AlphaFoldDB" id="A0A921DVN8"/>
<dbReference type="EMBL" id="DYYI01000009">
    <property type="protein sequence ID" value="HJE18918.1"/>
    <property type="molecule type" value="Genomic_DNA"/>
</dbReference>
<dbReference type="PANTHER" id="PTHR30185:SF18">
    <property type="entry name" value="TRANSCRIPTIONAL REGULATOR MTLR"/>
    <property type="match status" value="1"/>
</dbReference>
<dbReference type="PANTHER" id="PTHR30185">
    <property type="entry name" value="CRYPTIC BETA-GLUCOSIDE BGL OPERON ANTITERMINATOR"/>
    <property type="match status" value="1"/>
</dbReference>
<dbReference type="InterPro" id="IPR013199">
    <property type="entry name" value="HTH_Mga_DNA-bd_dom"/>
</dbReference>
<accession>A0A921DVN8</accession>